<protein>
    <submittedName>
        <fullName evidence="3">Uncharacterized protein</fullName>
    </submittedName>
</protein>
<keyword evidence="2" id="KW-1133">Transmembrane helix</keyword>
<feature type="coiled-coil region" evidence="1">
    <location>
        <begin position="28"/>
        <end position="93"/>
    </location>
</feature>
<reference evidence="3" key="1">
    <citation type="submission" date="2022-05" db="EMBL/GenBank/DDBJ databases">
        <title>Alysiella filiformis genome sequencing.</title>
        <authorList>
            <person name="Viehboeck T."/>
        </authorList>
    </citation>
    <scope>NUCLEOTIDE SEQUENCE</scope>
    <source>
        <strain evidence="3">DSM 2580</strain>
    </source>
</reference>
<keyword evidence="2" id="KW-0812">Transmembrane</keyword>
<keyword evidence="2" id="KW-0472">Membrane</keyword>
<evidence type="ECO:0000313" key="3">
    <source>
        <dbReference type="EMBL" id="URD68119.1"/>
    </source>
</evidence>
<sequence length="93" mass="11013">MIGKIPLTVEWAFGILISFLIALLWHFINDLKRRFADAEHDRTRLREQLHQVEKNYQSKAEAREQRGEIAELLREIKANVKEVSEKLDRKADK</sequence>
<dbReference type="Proteomes" id="UP001056819">
    <property type="component" value="Chromosome"/>
</dbReference>
<feature type="transmembrane region" description="Helical" evidence="2">
    <location>
        <begin position="12"/>
        <end position="28"/>
    </location>
</feature>
<keyword evidence="1" id="KW-0175">Coiled coil</keyword>
<proteinExistence type="predicted"/>
<name>A0AAE9HV09_9NEIS</name>
<gene>
    <name evidence="3" type="ORF">LNQ82_02850</name>
</gene>
<evidence type="ECO:0000256" key="1">
    <source>
        <dbReference type="SAM" id="Coils"/>
    </source>
</evidence>
<evidence type="ECO:0000313" key="4">
    <source>
        <dbReference type="Proteomes" id="UP001056819"/>
    </source>
</evidence>
<dbReference type="EMBL" id="CP097501">
    <property type="protein sequence ID" value="URD68119.1"/>
    <property type="molecule type" value="Genomic_DNA"/>
</dbReference>
<dbReference type="RefSeq" id="WP_027022608.1">
    <property type="nucleotide sequence ID" value="NZ_CP097501.1"/>
</dbReference>
<evidence type="ECO:0000256" key="2">
    <source>
        <dbReference type="SAM" id="Phobius"/>
    </source>
</evidence>
<accession>A0AAE9HV09</accession>
<organism evidence="3 4">
    <name type="scientific">Conchiformibius steedae DSM 2580</name>
    <dbReference type="NCBI Taxonomy" id="1121352"/>
    <lineage>
        <taxon>Bacteria</taxon>
        <taxon>Pseudomonadati</taxon>
        <taxon>Pseudomonadota</taxon>
        <taxon>Betaproteobacteria</taxon>
        <taxon>Neisseriales</taxon>
        <taxon>Neisseriaceae</taxon>
        <taxon>Conchiformibius</taxon>
    </lineage>
</organism>
<dbReference type="AlphaFoldDB" id="A0AAE9HV09"/>